<dbReference type="EC" id="4.2.1.1" evidence="2"/>
<dbReference type="GO" id="GO:0008270">
    <property type="term" value="F:zinc ion binding"/>
    <property type="evidence" value="ECO:0007669"/>
    <property type="project" value="InterPro"/>
</dbReference>
<dbReference type="PROSITE" id="PS51144">
    <property type="entry name" value="ALPHA_CA_2"/>
    <property type="match status" value="1"/>
</dbReference>
<gene>
    <name evidence="8" type="ORF">RU96_GL001188</name>
</gene>
<organism evidence="8 9">
    <name type="scientific">Enterococcus canintestini</name>
    <dbReference type="NCBI Taxonomy" id="317010"/>
    <lineage>
        <taxon>Bacteria</taxon>
        <taxon>Bacillati</taxon>
        <taxon>Bacillota</taxon>
        <taxon>Bacilli</taxon>
        <taxon>Lactobacillales</taxon>
        <taxon>Enterococcaceae</taxon>
        <taxon>Enterococcus</taxon>
    </lineage>
</organism>
<comment type="catalytic activity">
    <reaction evidence="6">
        <text>hydrogencarbonate + H(+) = CO2 + H2O</text>
        <dbReference type="Rhea" id="RHEA:10748"/>
        <dbReference type="ChEBI" id="CHEBI:15377"/>
        <dbReference type="ChEBI" id="CHEBI:15378"/>
        <dbReference type="ChEBI" id="CHEBI:16526"/>
        <dbReference type="ChEBI" id="CHEBI:17544"/>
        <dbReference type="EC" id="4.2.1.1"/>
    </reaction>
</comment>
<sequence length="231" mass="26776">MKRNLDVPWSYSGTNGPEYWHTLCDWYAEGAQFAYQSPIAITSGETLAGTKKHRLTFSYQVEKFTEKEFKNTIHFVPFDCQSYVLFEGEKYGLTDIHYHLPSEHILDNQQAPLEIHLVHMKKDGTNLVVGVLCDILPGVLPDGPLKQAQRWDLKEHIEVFNPNLFLPTEKSYFHYVGSLTTPPTKGPINWFVFKARHQISRAFLSQFQEEILKGNNRPLQEKKGRPIYFCE</sequence>
<dbReference type="PANTHER" id="PTHR18952">
    <property type="entry name" value="CARBONIC ANHYDRASE"/>
    <property type="match status" value="1"/>
</dbReference>
<evidence type="ECO:0000313" key="9">
    <source>
        <dbReference type="Proteomes" id="UP000182835"/>
    </source>
</evidence>
<dbReference type="SUPFAM" id="SSF51069">
    <property type="entry name" value="Carbonic anhydrase"/>
    <property type="match status" value="1"/>
</dbReference>
<protein>
    <recommendedName>
        <fullName evidence="2">carbonic anhydrase</fullName>
        <ecNumber evidence="2">4.2.1.1</ecNumber>
    </recommendedName>
</protein>
<evidence type="ECO:0000256" key="4">
    <source>
        <dbReference type="ARBA" id="ARBA00022833"/>
    </source>
</evidence>
<dbReference type="Proteomes" id="UP000182835">
    <property type="component" value="Unassembled WGS sequence"/>
</dbReference>
<dbReference type="RefSeq" id="WP_071864008.1">
    <property type="nucleotide sequence ID" value="NZ_JBHLVQ010000010.1"/>
</dbReference>
<dbReference type="InterPro" id="IPR036398">
    <property type="entry name" value="CA_dom_sf"/>
</dbReference>
<dbReference type="InterPro" id="IPR023561">
    <property type="entry name" value="Carbonic_anhydrase_a-class"/>
</dbReference>
<comment type="caution">
    <text evidence="8">The sequence shown here is derived from an EMBL/GenBank/DDBJ whole genome shotgun (WGS) entry which is preliminary data.</text>
</comment>
<dbReference type="CDD" id="cd03124">
    <property type="entry name" value="alpha_CA_prokaryotic_like"/>
    <property type="match status" value="1"/>
</dbReference>
<dbReference type="STRING" id="317010.RU96_GL001188"/>
<dbReference type="GO" id="GO:0004089">
    <property type="term" value="F:carbonate dehydratase activity"/>
    <property type="evidence" value="ECO:0007669"/>
    <property type="project" value="UniProtKB-EC"/>
</dbReference>
<dbReference type="EMBL" id="JXKG01000002">
    <property type="protein sequence ID" value="OJG16446.1"/>
    <property type="molecule type" value="Genomic_DNA"/>
</dbReference>
<dbReference type="AlphaFoldDB" id="A0A1L8R9N7"/>
<dbReference type="OrthoDB" id="5327615at2"/>
<evidence type="ECO:0000256" key="3">
    <source>
        <dbReference type="ARBA" id="ARBA00022723"/>
    </source>
</evidence>
<proteinExistence type="inferred from homology"/>
<dbReference type="SMART" id="SM01057">
    <property type="entry name" value="Carb_anhydrase"/>
    <property type="match status" value="1"/>
</dbReference>
<keyword evidence="5" id="KW-0456">Lyase</keyword>
<comment type="similarity">
    <text evidence="1">Belongs to the alpha-carbonic anhydrase family.</text>
</comment>
<keyword evidence="4" id="KW-0862">Zinc</keyword>
<dbReference type="InterPro" id="IPR001148">
    <property type="entry name" value="CA_dom"/>
</dbReference>
<evidence type="ECO:0000256" key="1">
    <source>
        <dbReference type="ARBA" id="ARBA00010718"/>
    </source>
</evidence>
<feature type="domain" description="Alpha-carbonic anhydrase" evidence="7">
    <location>
        <begin position="7"/>
        <end position="231"/>
    </location>
</feature>
<dbReference type="PANTHER" id="PTHR18952:SF265">
    <property type="entry name" value="CARBONIC ANHYDRASE"/>
    <property type="match status" value="1"/>
</dbReference>
<reference evidence="8 9" key="1">
    <citation type="submission" date="2014-12" db="EMBL/GenBank/DDBJ databases">
        <title>Draft genome sequences of 29 type strains of Enterococci.</title>
        <authorList>
            <person name="Zhong Z."/>
            <person name="Sun Z."/>
            <person name="Liu W."/>
            <person name="Zhang W."/>
            <person name="Zhang H."/>
        </authorList>
    </citation>
    <scope>NUCLEOTIDE SEQUENCE [LARGE SCALE GENOMIC DNA]</scope>
    <source>
        <strain evidence="8 9">DSM 21207</strain>
    </source>
</reference>
<evidence type="ECO:0000256" key="6">
    <source>
        <dbReference type="ARBA" id="ARBA00048348"/>
    </source>
</evidence>
<evidence type="ECO:0000313" key="8">
    <source>
        <dbReference type="EMBL" id="OJG16446.1"/>
    </source>
</evidence>
<evidence type="ECO:0000259" key="7">
    <source>
        <dbReference type="PROSITE" id="PS51144"/>
    </source>
</evidence>
<dbReference type="Pfam" id="PF00194">
    <property type="entry name" value="Carb_anhydrase"/>
    <property type="match status" value="2"/>
</dbReference>
<accession>A0A1L8R9N7</accession>
<evidence type="ECO:0000256" key="2">
    <source>
        <dbReference type="ARBA" id="ARBA00012925"/>
    </source>
</evidence>
<dbReference type="Gene3D" id="3.10.200.10">
    <property type="entry name" value="Alpha carbonic anhydrase"/>
    <property type="match status" value="1"/>
</dbReference>
<name>A0A1L8R9N7_9ENTE</name>
<evidence type="ECO:0000256" key="5">
    <source>
        <dbReference type="ARBA" id="ARBA00023239"/>
    </source>
</evidence>
<keyword evidence="3" id="KW-0479">Metal-binding</keyword>
<dbReference type="InterPro" id="IPR041891">
    <property type="entry name" value="Alpha_CA_prokaryot-like"/>
</dbReference>